<dbReference type="PANTHER" id="PTHR41791:SF1">
    <property type="entry name" value="SSL7039 PROTEIN"/>
    <property type="match status" value="1"/>
</dbReference>
<dbReference type="EMBL" id="QZCW01000002">
    <property type="protein sequence ID" value="MCW5321431.1"/>
    <property type="molecule type" value="Genomic_DNA"/>
</dbReference>
<gene>
    <name evidence="1" type="ORF">D5039_09815</name>
</gene>
<dbReference type="InterPro" id="IPR014056">
    <property type="entry name" value="TypeIITA-like_toxin_pred"/>
</dbReference>
<dbReference type="NCBIfam" id="TIGR02683">
    <property type="entry name" value="upstrm_HI1419"/>
    <property type="match status" value="1"/>
</dbReference>
<dbReference type="PANTHER" id="PTHR41791">
    <property type="entry name" value="SSL7039 PROTEIN"/>
    <property type="match status" value="1"/>
</dbReference>
<dbReference type="PIRSF" id="PIRSF028744">
    <property type="entry name" value="Addict_mod_HI1419"/>
    <property type="match status" value="1"/>
</dbReference>
<protein>
    <submittedName>
        <fullName evidence="1">Type II toxin-antitoxin system RelE/ParE family toxin</fullName>
    </submittedName>
</protein>
<sequence>MFEIKHYITDEGRDVFGDWRSKVKDVKARIAIDRRLYRVELGNLGDHKPCRQGVWELRIDTGPGYRIYYAQAGQTVVLLLCGGTKHAQDADMTKACEYWQNWQRSNAKQEKER</sequence>
<dbReference type="Proteomes" id="UP001208935">
    <property type="component" value="Unassembled WGS sequence"/>
</dbReference>
<reference evidence="2" key="1">
    <citation type="submission" date="2023-07" db="EMBL/GenBank/DDBJ databases">
        <title>Verminephrobacter genomes.</title>
        <authorList>
            <person name="Lund M.B."/>
        </authorList>
    </citation>
    <scope>NUCLEOTIDE SEQUENCE [LARGE SCALE GENOMIC DNA]</scope>
    <source>
        <strain evidence="2">AtM5-05</strain>
    </source>
</reference>
<accession>A0ABT3KT17</accession>
<comment type="caution">
    <text evidence="1">The sequence shown here is derived from an EMBL/GenBank/DDBJ whole genome shotgun (WGS) entry which is preliminary data.</text>
</comment>
<organism evidence="1 2">
    <name type="scientific">Verminephrobacter aporrectodeae subsp. tuberculatae</name>
    <dbReference type="NCBI Taxonomy" id="1110392"/>
    <lineage>
        <taxon>Bacteria</taxon>
        <taxon>Pseudomonadati</taxon>
        <taxon>Pseudomonadota</taxon>
        <taxon>Betaproteobacteria</taxon>
        <taxon>Burkholderiales</taxon>
        <taxon>Comamonadaceae</taxon>
        <taxon>Verminephrobacter</taxon>
    </lineage>
</organism>
<keyword evidence="2" id="KW-1185">Reference proteome</keyword>
<evidence type="ECO:0000313" key="1">
    <source>
        <dbReference type="EMBL" id="MCW5321431.1"/>
    </source>
</evidence>
<name>A0ABT3KT17_9BURK</name>
<evidence type="ECO:0000313" key="2">
    <source>
        <dbReference type="Proteomes" id="UP001208935"/>
    </source>
</evidence>
<proteinExistence type="predicted"/>